<organism evidence="1">
    <name type="scientific">Anguilla anguilla</name>
    <name type="common">European freshwater eel</name>
    <name type="synonym">Muraena anguilla</name>
    <dbReference type="NCBI Taxonomy" id="7936"/>
    <lineage>
        <taxon>Eukaryota</taxon>
        <taxon>Metazoa</taxon>
        <taxon>Chordata</taxon>
        <taxon>Craniata</taxon>
        <taxon>Vertebrata</taxon>
        <taxon>Euteleostomi</taxon>
        <taxon>Actinopterygii</taxon>
        <taxon>Neopterygii</taxon>
        <taxon>Teleostei</taxon>
        <taxon>Anguilliformes</taxon>
        <taxon>Anguillidae</taxon>
        <taxon>Anguilla</taxon>
    </lineage>
</organism>
<proteinExistence type="predicted"/>
<name>A0A0E9PL95_ANGAN</name>
<protein>
    <submittedName>
        <fullName evidence="1">Uncharacterized protein</fullName>
    </submittedName>
</protein>
<evidence type="ECO:0000313" key="1">
    <source>
        <dbReference type="EMBL" id="JAH04845.1"/>
    </source>
</evidence>
<reference evidence="1" key="2">
    <citation type="journal article" date="2015" name="Fish Shellfish Immunol.">
        <title>Early steps in the European eel (Anguilla anguilla)-Vibrio vulnificus interaction in the gills: Role of the RtxA13 toxin.</title>
        <authorList>
            <person name="Callol A."/>
            <person name="Pajuelo D."/>
            <person name="Ebbesson L."/>
            <person name="Teles M."/>
            <person name="MacKenzie S."/>
            <person name="Amaro C."/>
        </authorList>
    </citation>
    <scope>NUCLEOTIDE SEQUENCE</scope>
</reference>
<accession>A0A0E9PL95</accession>
<reference evidence="1" key="1">
    <citation type="submission" date="2014-11" db="EMBL/GenBank/DDBJ databases">
        <authorList>
            <person name="Amaro Gonzalez C."/>
        </authorList>
    </citation>
    <scope>NUCLEOTIDE SEQUENCE</scope>
</reference>
<sequence>MTQSEDTDRRHNTRCSLFQGQQTSGLLVTAVKKRHSDASELGHRVSTPPHSGRAICSSYARFKKGSC</sequence>
<dbReference type="EMBL" id="GBXM01103732">
    <property type="protein sequence ID" value="JAH04845.1"/>
    <property type="molecule type" value="Transcribed_RNA"/>
</dbReference>
<dbReference type="AlphaFoldDB" id="A0A0E9PL95"/>